<dbReference type="InterPro" id="IPR004360">
    <property type="entry name" value="Glyas_Fos-R_dOase_dom"/>
</dbReference>
<dbReference type="InterPro" id="IPR029068">
    <property type="entry name" value="Glyas_Bleomycin-R_OHBP_Dase"/>
</dbReference>
<evidence type="ECO:0000256" key="1">
    <source>
        <dbReference type="SAM" id="Phobius"/>
    </source>
</evidence>
<dbReference type="PATRIC" id="fig|1036673.3.peg.3557"/>
<feature type="domain" description="VOC" evidence="2">
    <location>
        <begin position="65"/>
        <end position="185"/>
    </location>
</feature>
<dbReference type="HOGENOM" id="CLU_1389032_0_0_9"/>
<proteinExistence type="predicted"/>
<evidence type="ECO:0000313" key="4">
    <source>
        <dbReference type="Proteomes" id="UP000006620"/>
    </source>
</evidence>
<dbReference type="KEGG" id="pms:KNP414_03871"/>
<dbReference type="AlphaFoldDB" id="F8F6D5"/>
<accession>F8F6D5</accession>
<name>F8F6D5_PAEMK</name>
<dbReference type="PROSITE" id="PS51819">
    <property type="entry name" value="VOC"/>
    <property type="match status" value="1"/>
</dbReference>
<gene>
    <name evidence="3" type="ordered locus">KNP414_03871</name>
</gene>
<dbReference type="InterPro" id="IPR037523">
    <property type="entry name" value="VOC_core"/>
</dbReference>
<protein>
    <recommendedName>
        <fullName evidence="2">VOC domain-containing protein</fullName>
    </recommendedName>
</protein>
<evidence type="ECO:0000259" key="2">
    <source>
        <dbReference type="PROSITE" id="PS51819"/>
    </source>
</evidence>
<feature type="transmembrane region" description="Helical" evidence="1">
    <location>
        <begin position="12"/>
        <end position="33"/>
    </location>
</feature>
<dbReference type="Gene3D" id="3.10.180.10">
    <property type="entry name" value="2,3-Dihydroxybiphenyl 1,2-Dioxygenase, domain 1"/>
    <property type="match status" value="1"/>
</dbReference>
<reference evidence="4" key="1">
    <citation type="submission" date="2011-06" db="EMBL/GenBank/DDBJ databases">
        <title>Complete genome sequence of Paenibacillus mucilaginosus KNP414.</title>
        <authorList>
            <person name="Wang J."/>
            <person name="Hu S."/>
            <person name="Hu X."/>
            <person name="Zhang B."/>
            <person name="Dong D."/>
            <person name="Zhang S."/>
            <person name="Zhao K."/>
            <person name="Wu D."/>
        </authorList>
    </citation>
    <scope>NUCLEOTIDE SEQUENCE [LARGE SCALE GENOMIC DNA]</scope>
    <source>
        <strain evidence="4">KNP414</strain>
    </source>
</reference>
<reference evidence="3 4" key="2">
    <citation type="journal article" date="2013" name="Genome Announc.">
        <title>Genome Sequence of Growth-Improving Paenibacillus mucilaginosus Strain KNP414.</title>
        <authorList>
            <person name="Lu J.J."/>
            <person name="Wang J.F."/>
            <person name="Hu X.F."/>
        </authorList>
    </citation>
    <scope>NUCLEOTIDE SEQUENCE [LARGE SCALE GENOMIC DNA]</scope>
    <source>
        <strain evidence="3 4">KNP414</strain>
    </source>
</reference>
<keyword evidence="1" id="KW-0472">Membrane</keyword>
<organism evidence="3 4">
    <name type="scientific">Paenibacillus mucilaginosus (strain KNP414)</name>
    <dbReference type="NCBI Taxonomy" id="1036673"/>
    <lineage>
        <taxon>Bacteria</taxon>
        <taxon>Bacillati</taxon>
        <taxon>Bacillota</taxon>
        <taxon>Bacilli</taxon>
        <taxon>Bacillales</taxon>
        <taxon>Paenibacillaceae</taxon>
        <taxon>Paenibacillus</taxon>
    </lineage>
</organism>
<keyword evidence="1" id="KW-1133">Transmembrane helix</keyword>
<dbReference type="SUPFAM" id="SSF54593">
    <property type="entry name" value="Glyoxalase/Bleomycin resistance protein/Dihydroxybiphenyl dioxygenase"/>
    <property type="match status" value="1"/>
</dbReference>
<dbReference type="Pfam" id="PF00903">
    <property type="entry name" value="Glyoxalase"/>
    <property type="match status" value="1"/>
</dbReference>
<evidence type="ECO:0000313" key="3">
    <source>
        <dbReference type="EMBL" id="AEI42409.1"/>
    </source>
</evidence>
<keyword evidence="1" id="KW-0812">Transmembrane</keyword>
<dbReference type="Proteomes" id="UP000006620">
    <property type="component" value="Chromosome"/>
</dbReference>
<dbReference type="EMBL" id="CP002869">
    <property type="protein sequence ID" value="AEI42409.1"/>
    <property type="molecule type" value="Genomic_DNA"/>
</dbReference>
<sequence length="196" mass="22997">MHNSMISTNYWSFYVPIYFNIIIKIFSKYVFYLRDMIRYGASRKTQSDQEIKSMSEQLTEIIVNEVVQIYLPSTNIKRTVEWYKNVFGFQVIWEQESAANLKLKHGPFLFIKKTSIKQPVQFEADEEVSPVVSFQTSDLNLLHEKLKSEKYQVGEINQHGEGINGSYKDFYITDPDGNLIEVSSYPDLNLEQFRGY</sequence>